<feature type="compositionally biased region" description="Low complexity" evidence="1">
    <location>
        <begin position="281"/>
        <end position="291"/>
    </location>
</feature>
<feature type="compositionally biased region" description="Acidic residues" evidence="1">
    <location>
        <begin position="265"/>
        <end position="274"/>
    </location>
</feature>
<sequence length="329" mass="36024">MFIEVPEWSSGPVITFLFLLARSTEPRRSFGTKGTIVSIAFSEALDANTCELVVRISGLAWQKVSSELEFFHSVFQAEGTIKYGINKASTARATVGVTYRDKEPLDNLLWEVGDGQEAGDNEWVATLVRIGQRLALPHVGDSEDIFNNKVNKDFEPEANAVEEEPRLASRVPSDEAANQHDEESVEDDEPYRPSVPSSSISTSTTGNPPNLLPDVESPVGFEHIPGYRKRANRVTFGDFEPEANAVEEEPRLQSRVPSDEAANQDNEESVEEDEPYGKSVSGSSTSTSTTGNPPNLLPDVESPVGFEHIPGNRKGGCGDMPEVSFFCRM</sequence>
<evidence type="ECO:0000313" key="3">
    <source>
        <dbReference type="Proteomes" id="UP000821866"/>
    </source>
</evidence>
<organism evidence="2 3">
    <name type="scientific">Rhipicephalus microplus</name>
    <name type="common">Cattle tick</name>
    <name type="synonym">Boophilus microplus</name>
    <dbReference type="NCBI Taxonomy" id="6941"/>
    <lineage>
        <taxon>Eukaryota</taxon>
        <taxon>Metazoa</taxon>
        <taxon>Ecdysozoa</taxon>
        <taxon>Arthropoda</taxon>
        <taxon>Chelicerata</taxon>
        <taxon>Arachnida</taxon>
        <taxon>Acari</taxon>
        <taxon>Parasitiformes</taxon>
        <taxon>Ixodida</taxon>
        <taxon>Ixodoidea</taxon>
        <taxon>Ixodidae</taxon>
        <taxon>Rhipicephalinae</taxon>
        <taxon>Rhipicephalus</taxon>
        <taxon>Boophilus</taxon>
    </lineage>
</organism>
<feature type="compositionally biased region" description="Low complexity" evidence="1">
    <location>
        <begin position="192"/>
        <end position="209"/>
    </location>
</feature>
<dbReference type="AlphaFoldDB" id="A0A9J6CXG8"/>
<reference evidence="2" key="2">
    <citation type="submission" date="2021-09" db="EMBL/GenBank/DDBJ databases">
        <authorList>
            <person name="Jia N."/>
            <person name="Wang J."/>
            <person name="Shi W."/>
            <person name="Du L."/>
            <person name="Sun Y."/>
            <person name="Zhan W."/>
            <person name="Jiang J."/>
            <person name="Wang Q."/>
            <person name="Zhang B."/>
            <person name="Ji P."/>
            <person name="Sakyi L.B."/>
            <person name="Cui X."/>
            <person name="Yuan T."/>
            <person name="Jiang B."/>
            <person name="Yang W."/>
            <person name="Lam T.T.-Y."/>
            <person name="Chang Q."/>
            <person name="Ding S."/>
            <person name="Wang X."/>
            <person name="Zhu J."/>
            <person name="Ruan X."/>
            <person name="Zhao L."/>
            <person name="Wei J."/>
            <person name="Que T."/>
            <person name="Du C."/>
            <person name="Cheng J."/>
            <person name="Dai P."/>
            <person name="Han X."/>
            <person name="Huang E."/>
            <person name="Gao Y."/>
            <person name="Liu J."/>
            <person name="Shao H."/>
            <person name="Ye R."/>
            <person name="Li L."/>
            <person name="Wei W."/>
            <person name="Wang X."/>
            <person name="Wang C."/>
            <person name="Huo Q."/>
            <person name="Li W."/>
            <person name="Guo W."/>
            <person name="Chen H."/>
            <person name="Chen S."/>
            <person name="Zhou L."/>
            <person name="Zhou L."/>
            <person name="Ni X."/>
            <person name="Tian J."/>
            <person name="Zhou Y."/>
            <person name="Sheng Y."/>
            <person name="Liu T."/>
            <person name="Pan Y."/>
            <person name="Xia L."/>
            <person name="Li J."/>
            <person name="Zhao F."/>
            <person name="Cao W."/>
        </authorList>
    </citation>
    <scope>NUCLEOTIDE SEQUENCE</scope>
    <source>
        <strain evidence="2">Rmic-2018</strain>
        <tissue evidence="2">Larvae</tissue>
    </source>
</reference>
<gene>
    <name evidence="2" type="ORF">HPB51_028559</name>
</gene>
<accession>A0A9J6CXG8</accession>
<name>A0A9J6CXG8_RHIMP</name>
<evidence type="ECO:0000313" key="2">
    <source>
        <dbReference type="EMBL" id="KAH7944725.1"/>
    </source>
</evidence>
<keyword evidence="3" id="KW-1185">Reference proteome</keyword>
<dbReference type="Proteomes" id="UP000821866">
    <property type="component" value="Unassembled WGS sequence"/>
</dbReference>
<feature type="region of interest" description="Disordered" evidence="1">
    <location>
        <begin position="241"/>
        <end position="315"/>
    </location>
</feature>
<dbReference type="VEuPathDB" id="VectorBase:LOC119163614"/>
<dbReference type="EMBL" id="JABSTU010005350">
    <property type="protein sequence ID" value="KAH7944725.1"/>
    <property type="molecule type" value="Genomic_DNA"/>
</dbReference>
<protein>
    <submittedName>
        <fullName evidence="2">Uncharacterized protein</fullName>
    </submittedName>
</protein>
<proteinExistence type="predicted"/>
<evidence type="ECO:0000256" key="1">
    <source>
        <dbReference type="SAM" id="MobiDB-lite"/>
    </source>
</evidence>
<reference evidence="2" key="1">
    <citation type="journal article" date="2020" name="Cell">
        <title>Large-Scale Comparative Analyses of Tick Genomes Elucidate Their Genetic Diversity and Vector Capacities.</title>
        <authorList>
            <consortium name="Tick Genome and Microbiome Consortium (TIGMIC)"/>
            <person name="Jia N."/>
            <person name="Wang J."/>
            <person name="Shi W."/>
            <person name="Du L."/>
            <person name="Sun Y."/>
            <person name="Zhan W."/>
            <person name="Jiang J.F."/>
            <person name="Wang Q."/>
            <person name="Zhang B."/>
            <person name="Ji P."/>
            <person name="Bell-Sakyi L."/>
            <person name="Cui X.M."/>
            <person name="Yuan T.T."/>
            <person name="Jiang B.G."/>
            <person name="Yang W.F."/>
            <person name="Lam T.T."/>
            <person name="Chang Q.C."/>
            <person name="Ding S.J."/>
            <person name="Wang X.J."/>
            <person name="Zhu J.G."/>
            <person name="Ruan X.D."/>
            <person name="Zhao L."/>
            <person name="Wei J.T."/>
            <person name="Ye R.Z."/>
            <person name="Que T.C."/>
            <person name="Du C.H."/>
            <person name="Zhou Y.H."/>
            <person name="Cheng J.X."/>
            <person name="Dai P.F."/>
            <person name="Guo W.B."/>
            <person name="Han X.H."/>
            <person name="Huang E.J."/>
            <person name="Li L.F."/>
            <person name="Wei W."/>
            <person name="Gao Y.C."/>
            <person name="Liu J.Z."/>
            <person name="Shao H.Z."/>
            <person name="Wang X."/>
            <person name="Wang C.C."/>
            <person name="Yang T.C."/>
            <person name="Huo Q.B."/>
            <person name="Li W."/>
            <person name="Chen H.Y."/>
            <person name="Chen S.E."/>
            <person name="Zhou L.G."/>
            <person name="Ni X.B."/>
            <person name="Tian J.H."/>
            <person name="Sheng Y."/>
            <person name="Liu T."/>
            <person name="Pan Y.S."/>
            <person name="Xia L.Y."/>
            <person name="Li J."/>
            <person name="Zhao F."/>
            <person name="Cao W.C."/>
        </authorList>
    </citation>
    <scope>NUCLEOTIDE SEQUENCE</scope>
    <source>
        <strain evidence="2">Rmic-2018</strain>
    </source>
</reference>
<comment type="caution">
    <text evidence="2">The sequence shown here is derived from an EMBL/GenBank/DDBJ whole genome shotgun (WGS) entry which is preliminary data.</text>
</comment>
<feature type="region of interest" description="Disordered" evidence="1">
    <location>
        <begin position="157"/>
        <end position="218"/>
    </location>
</feature>